<protein>
    <submittedName>
        <fullName evidence="2">Uncharacterized protein</fullName>
    </submittedName>
</protein>
<dbReference type="AlphaFoldDB" id="A0A1H6L4W2"/>
<feature type="chain" id="PRO_5011742915" evidence="1">
    <location>
        <begin position="22"/>
        <end position="182"/>
    </location>
</feature>
<accession>A0A1H6L4W2</accession>
<evidence type="ECO:0000313" key="3">
    <source>
        <dbReference type="Proteomes" id="UP000199371"/>
    </source>
</evidence>
<name>A0A1H6L4W2_9GAMM</name>
<evidence type="ECO:0000313" key="2">
    <source>
        <dbReference type="EMBL" id="SEH80949.1"/>
    </source>
</evidence>
<sequence>MFKHVFAVAVCAVLLTPYATAQSRLLMPKEEQPEDMRYYQPYKWDTPIERKTIYEAKANGQYHMLEKLATCQIEADNLEQWLTAFKKGSQEVGYTESDFDMRDMDDNQIHDPDDGNHVSKWLVRDYAEKHYVGYTGKNLAKLQDGFFSHCLAKLPVKLFTKEARDFLEAKNQAEIDREMAYP</sequence>
<organism evidence="2 3">
    <name type="scientific">Rheinheimera pacifica</name>
    <dbReference type="NCBI Taxonomy" id="173990"/>
    <lineage>
        <taxon>Bacteria</taxon>
        <taxon>Pseudomonadati</taxon>
        <taxon>Pseudomonadota</taxon>
        <taxon>Gammaproteobacteria</taxon>
        <taxon>Chromatiales</taxon>
        <taxon>Chromatiaceae</taxon>
        <taxon>Rheinheimera</taxon>
    </lineage>
</organism>
<dbReference type="EMBL" id="FNXF01000004">
    <property type="protein sequence ID" value="SEH80949.1"/>
    <property type="molecule type" value="Genomic_DNA"/>
</dbReference>
<feature type="signal peptide" evidence="1">
    <location>
        <begin position="1"/>
        <end position="21"/>
    </location>
</feature>
<evidence type="ECO:0000256" key="1">
    <source>
        <dbReference type="SAM" id="SignalP"/>
    </source>
</evidence>
<reference evidence="3" key="1">
    <citation type="submission" date="2016-10" db="EMBL/GenBank/DDBJ databases">
        <authorList>
            <person name="Varghese N."/>
            <person name="Submissions S."/>
        </authorList>
    </citation>
    <scope>NUCLEOTIDE SEQUENCE [LARGE SCALE GENOMIC DNA]</scope>
    <source>
        <strain evidence="3">DSM 17616</strain>
    </source>
</reference>
<dbReference type="RefSeq" id="WP_092792063.1">
    <property type="nucleotide sequence ID" value="NZ_FNXF01000004.1"/>
</dbReference>
<keyword evidence="1" id="KW-0732">Signal</keyword>
<dbReference type="Proteomes" id="UP000199371">
    <property type="component" value="Unassembled WGS sequence"/>
</dbReference>
<keyword evidence="3" id="KW-1185">Reference proteome</keyword>
<proteinExistence type="predicted"/>
<gene>
    <name evidence="2" type="ORF">SAMN05660691_01599</name>
</gene>